<dbReference type="InterPro" id="IPR017972">
    <property type="entry name" value="Cyt_P450_CS"/>
</dbReference>
<evidence type="ECO:0000256" key="7">
    <source>
        <dbReference type="RuleBase" id="RU000461"/>
    </source>
</evidence>
<evidence type="ECO:0000256" key="4">
    <source>
        <dbReference type="ARBA" id="ARBA00022989"/>
    </source>
</evidence>
<dbReference type="InterPro" id="IPR001128">
    <property type="entry name" value="Cyt_P450"/>
</dbReference>
<evidence type="ECO:0000256" key="3">
    <source>
        <dbReference type="ARBA" id="ARBA00022723"/>
    </source>
</evidence>
<dbReference type="PANTHER" id="PTHR47955:SF21">
    <property type="entry name" value="OS06G0642300 PROTEIN"/>
    <property type="match status" value="1"/>
</dbReference>
<dbReference type="EnsemblPlants" id="OMERI02G07610.2">
    <property type="protein sequence ID" value="OMERI02G07610.2"/>
    <property type="gene ID" value="OMERI02G07610"/>
</dbReference>
<protein>
    <recommendedName>
        <fullName evidence="10">Cytochrome P450</fullName>
    </recommendedName>
</protein>
<evidence type="ECO:0008006" key="10">
    <source>
        <dbReference type="Google" id="ProtNLM"/>
    </source>
</evidence>
<comment type="cofactor">
    <cofactor evidence="6">
        <name>heme</name>
        <dbReference type="ChEBI" id="CHEBI:30413"/>
    </cofactor>
</comment>
<dbReference type="GO" id="GO:0005506">
    <property type="term" value="F:iron ion binding"/>
    <property type="evidence" value="ECO:0007669"/>
    <property type="project" value="InterPro"/>
</dbReference>
<dbReference type="Gene3D" id="1.10.630.10">
    <property type="entry name" value="Cytochrome P450"/>
    <property type="match status" value="2"/>
</dbReference>
<dbReference type="GO" id="GO:0004497">
    <property type="term" value="F:monooxygenase activity"/>
    <property type="evidence" value="ECO:0007669"/>
    <property type="project" value="UniProtKB-KW"/>
</dbReference>
<dbReference type="HOGENOM" id="CLU_001570_4_1_1"/>
<dbReference type="Gramene" id="OMERI02G07610.2">
    <property type="protein sequence ID" value="OMERI02G07610.2"/>
    <property type="gene ID" value="OMERI02G07610"/>
</dbReference>
<evidence type="ECO:0000256" key="1">
    <source>
        <dbReference type="ARBA" id="ARBA00010617"/>
    </source>
</evidence>
<keyword evidence="4" id="KW-0472">Membrane</keyword>
<dbReference type="GO" id="GO:0016705">
    <property type="term" value="F:oxidoreductase activity, acting on paired donors, with incorporation or reduction of molecular oxygen"/>
    <property type="evidence" value="ECO:0007669"/>
    <property type="project" value="InterPro"/>
</dbReference>
<keyword evidence="7" id="KW-0560">Oxidoreductase</keyword>
<proteinExistence type="inferred from homology"/>
<organism evidence="8">
    <name type="scientific">Oryza meridionalis</name>
    <dbReference type="NCBI Taxonomy" id="40149"/>
    <lineage>
        <taxon>Eukaryota</taxon>
        <taxon>Viridiplantae</taxon>
        <taxon>Streptophyta</taxon>
        <taxon>Embryophyta</taxon>
        <taxon>Tracheophyta</taxon>
        <taxon>Spermatophyta</taxon>
        <taxon>Magnoliopsida</taxon>
        <taxon>Liliopsida</taxon>
        <taxon>Poales</taxon>
        <taxon>Poaceae</taxon>
        <taxon>BOP clade</taxon>
        <taxon>Oryzoideae</taxon>
        <taxon>Oryzeae</taxon>
        <taxon>Oryzinae</taxon>
        <taxon>Oryza</taxon>
    </lineage>
</organism>
<dbReference type="PANTHER" id="PTHR47955">
    <property type="entry name" value="CYTOCHROME P450 FAMILY 71 PROTEIN"/>
    <property type="match status" value="1"/>
</dbReference>
<dbReference type="PROSITE" id="PS00086">
    <property type="entry name" value="CYTOCHROME_P450"/>
    <property type="match status" value="2"/>
</dbReference>
<dbReference type="SUPFAM" id="SSF48264">
    <property type="entry name" value="Cytochrome P450"/>
    <property type="match status" value="2"/>
</dbReference>
<reference evidence="8" key="2">
    <citation type="submission" date="2018-05" db="EMBL/GenBank/DDBJ databases">
        <title>OmerRS3 (Oryza meridionalis Reference Sequence Version 3).</title>
        <authorList>
            <person name="Zhang J."/>
            <person name="Kudrna D."/>
            <person name="Lee S."/>
            <person name="Talag J."/>
            <person name="Welchert J."/>
            <person name="Wing R.A."/>
        </authorList>
    </citation>
    <scope>NUCLEOTIDE SEQUENCE [LARGE SCALE GENOMIC DNA]</scope>
    <source>
        <strain evidence="8">cv. OR44</strain>
    </source>
</reference>
<feature type="binding site" description="axial binding residue" evidence="6">
    <location>
        <position position="548"/>
    </location>
    <ligand>
        <name>heme</name>
        <dbReference type="ChEBI" id="CHEBI:30413"/>
    </ligand>
    <ligandPart>
        <name>Fe</name>
        <dbReference type="ChEBI" id="CHEBI:18248"/>
    </ligandPart>
</feature>
<keyword evidence="4" id="KW-1133">Transmembrane helix</keyword>
<name>A0A0E0CGY3_9ORYZ</name>
<dbReference type="Proteomes" id="UP000008021">
    <property type="component" value="Chromosome 2"/>
</dbReference>
<dbReference type="InterPro" id="IPR002401">
    <property type="entry name" value="Cyt_P450_E_grp-I"/>
</dbReference>
<accession>A0A0E0CGY3</accession>
<dbReference type="PRINTS" id="PR00385">
    <property type="entry name" value="P450"/>
</dbReference>
<evidence type="ECO:0000313" key="9">
    <source>
        <dbReference type="Proteomes" id="UP000008021"/>
    </source>
</evidence>
<dbReference type="Pfam" id="PF00067">
    <property type="entry name" value="p450"/>
    <property type="match status" value="2"/>
</dbReference>
<keyword evidence="6 7" id="KW-0349">Heme</keyword>
<evidence type="ECO:0000256" key="2">
    <source>
        <dbReference type="ARBA" id="ARBA00022692"/>
    </source>
</evidence>
<evidence type="ECO:0000256" key="6">
    <source>
        <dbReference type="PIRSR" id="PIRSR602401-1"/>
    </source>
</evidence>
<keyword evidence="5 6" id="KW-0408">Iron</keyword>
<dbReference type="GO" id="GO:0020037">
    <property type="term" value="F:heme binding"/>
    <property type="evidence" value="ECO:0007669"/>
    <property type="project" value="InterPro"/>
</dbReference>
<keyword evidence="2" id="KW-0812">Transmembrane</keyword>
<keyword evidence="9" id="KW-1185">Reference proteome</keyword>
<keyword evidence="3 6" id="KW-0479">Metal-binding</keyword>
<dbReference type="InterPro" id="IPR036396">
    <property type="entry name" value="Cyt_P450_sf"/>
</dbReference>
<sequence length="633" mass="70155">MVIVNAWAIGRDPAYWDKPEEFMPEKFEHNGRDFKGMDFEFIPFGAGRRICPGITFGMAHVELVLSALLYHFDWELPQGMAAKDLDMTEDFGVTTQRRSNLLVRPIHRLVAVPLLILLGSSRRPAARMRLPPGPWALPVIGHLHHLAGGLPPHRAMRDLARRHGPLMLLRLGEVEAVVASSPDAAREIMRTHDVAFASRPIGPMSRLWFQGADGLVFAPYGEAWRRLRRVCTQELLSHRRVQSFRPVREDELGRLLRTVDAAAAAGAAANLTAMMSTYVADSTVRAIIGSRRLKDRDAFLRMLDELFTIMPGMSLPDLFPSSRLAMLVSRAPGRIKRYRRRMRQIMDGIIHEHQERIAAAAAAGDDDDEDLVDVLLRLQKEVGAQYPLTTENIKTVMMDIFGAASETSSTTLEWVMAELMRSPSAMRKAQDEVRRALAGAAGHDTVTEDILTNLSYLKLVVKETLRLHPPAPLLAPRRCDSPREVVVLGHDVPAGATVLVNAWAIGRDTAAWGGAAEEFSPERFERCERDFRGADFELIPFGAGRRMCPGMAFGLMHVELALAALLFHFDWSLPGGMAADELDMAESSGLTTRRRLPLLVVARPHAALPTRLRSLTCGPGDTSGPRVIDKGTV</sequence>
<evidence type="ECO:0000256" key="5">
    <source>
        <dbReference type="ARBA" id="ARBA00023004"/>
    </source>
</evidence>
<dbReference type="CDD" id="cd11072">
    <property type="entry name" value="CYP71-like"/>
    <property type="match status" value="1"/>
</dbReference>
<dbReference type="PRINTS" id="PR00463">
    <property type="entry name" value="EP450I"/>
</dbReference>
<dbReference type="AlphaFoldDB" id="A0A0E0CGY3"/>
<dbReference type="FunFam" id="1.10.630.10:FF:000064">
    <property type="entry name" value="Cytochrome P450 monooxygenase"/>
    <property type="match status" value="1"/>
</dbReference>
<comment type="similarity">
    <text evidence="1 7">Belongs to the cytochrome P450 family.</text>
</comment>
<evidence type="ECO:0000313" key="8">
    <source>
        <dbReference type="EnsemblPlants" id="OMERI02G07610.2"/>
    </source>
</evidence>
<reference evidence="8" key="1">
    <citation type="submission" date="2015-04" db="UniProtKB">
        <authorList>
            <consortium name="EnsemblPlants"/>
        </authorList>
    </citation>
    <scope>IDENTIFICATION</scope>
</reference>
<keyword evidence="7" id="KW-0503">Monooxygenase</keyword>